<sequence>MDQAACAVWHKHRVGRITGSISHRVTHASPDNSTQSIITDICQAKNKSINKPWTVWGKHHEKDAMDTYRKETDKTSKQIYVEDCVRKKHVNPQRQRAGFRICKERPYLAASCDGYVSCDCCGLGVLEAKWPYNWGQDNCTLQQWVEDKTGHHESGPALRRIHAYFTQVQMEMSVCQRSYCDFITWTPHTSLILRIPRNDAFISTMVTTLSDFCTRHTFLRLNLTHHRQNQDAQEADHNSSNEGNAGSSSSAGSSGAV</sequence>
<reference evidence="3 4" key="1">
    <citation type="submission" date="2019-01" db="EMBL/GenBank/DDBJ databases">
        <title>Draft Genome and Complete Hox-Cluster Characterization of the Sterlet Sturgeon (Acipenser ruthenus).</title>
        <authorList>
            <person name="Wei Q."/>
        </authorList>
    </citation>
    <scope>NUCLEOTIDE SEQUENCE [LARGE SCALE GENOMIC DNA]</scope>
    <source>
        <strain evidence="3">WHYD16114868_AA</strain>
        <tissue evidence="3">Blood</tissue>
    </source>
</reference>
<dbReference type="CDD" id="cd22343">
    <property type="entry name" value="PDDEXK_lambda_exonuclease-like"/>
    <property type="match status" value="1"/>
</dbReference>
<dbReference type="Pfam" id="PF09588">
    <property type="entry name" value="YqaJ"/>
    <property type="match status" value="1"/>
</dbReference>
<dbReference type="PANTHER" id="PTHR46609:SF8">
    <property type="entry name" value="YQAJ VIRAL RECOMBINASE DOMAIN-CONTAINING PROTEIN"/>
    <property type="match status" value="1"/>
</dbReference>
<dbReference type="SUPFAM" id="SSF52980">
    <property type="entry name" value="Restriction endonuclease-like"/>
    <property type="match status" value="1"/>
</dbReference>
<feature type="region of interest" description="Disordered" evidence="1">
    <location>
        <begin position="228"/>
        <end position="257"/>
    </location>
</feature>
<feature type="compositionally biased region" description="Low complexity" evidence="1">
    <location>
        <begin position="240"/>
        <end position="257"/>
    </location>
</feature>
<name>A0A444UKP9_ACIRT</name>
<dbReference type="PANTHER" id="PTHR46609">
    <property type="entry name" value="EXONUCLEASE, PHAGE-TYPE/RECB, C-TERMINAL DOMAIN-CONTAINING PROTEIN"/>
    <property type="match status" value="1"/>
</dbReference>
<dbReference type="Proteomes" id="UP000289886">
    <property type="component" value="Unassembled WGS sequence"/>
</dbReference>
<protein>
    <recommendedName>
        <fullName evidence="2">YqaJ viral recombinase domain-containing protein</fullName>
    </recommendedName>
</protein>
<dbReference type="EMBL" id="SCEB01214364">
    <property type="protein sequence ID" value="RXM35759.1"/>
    <property type="molecule type" value="Genomic_DNA"/>
</dbReference>
<dbReference type="Gene3D" id="3.90.320.10">
    <property type="match status" value="1"/>
</dbReference>
<organism evidence="3 4">
    <name type="scientific">Acipenser ruthenus</name>
    <name type="common">Sterlet sturgeon</name>
    <dbReference type="NCBI Taxonomy" id="7906"/>
    <lineage>
        <taxon>Eukaryota</taxon>
        <taxon>Metazoa</taxon>
        <taxon>Chordata</taxon>
        <taxon>Craniata</taxon>
        <taxon>Vertebrata</taxon>
        <taxon>Euteleostomi</taxon>
        <taxon>Actinopterygii</taxon>
        <taxon>Chondrostei</taxon>
        <taxon>Acipenseriformes</taxon>
        <taxon>Acipenseridae</taxon>
        <taxon>Acipenser</taxon>
    </lineage>
</organism>
<evidence type="ECO:0000313" key="3">
    <source>
        <dbReference type="EMBL" id="RXM35759.1"/>
    </source>
</evidence>
<evidence type="ECO:0000259" key="2">
    <source>
        <dbReference type="Pfam" id="PF09588"/>
    </source>
</evidence>
<gene>
    <name evidence="3" type="ORF">EOD39_3909</name>
</gene>
<evidence type="ECO:0000313" key="4">
    <source>
        <dbReference type="Proteomes" id="UP000289886"/>
    </source>
</evidence>
<keyword evidence="4" id="KW-1185">Reference proteome</keyword>
<dbReference type="InterPro" id="IPR051703">
    <property type="entry name" value="NF-kappa-B_Signaling_Reg"/>
</dbReference>
<accession>A0A444UKP9</accession>
<dbReference type="AlphaFoldDB" id="A0A444UKP9"/>
<dbReference type="InterPro" id="IPR011335">
    <property type="entry name" value="Restrct_endonuc-II-like"/>
</dbReference>
<dbReference type="GO" id="GO:0006281">
    <property type="term" value="P:DNA repair"/>
    <property type="evidence" value="ECO:0007669"/>
    <property type="project" value="UniProtKB-ARBA"/>
</dbReference>
<dbReference type="InterPro" id="IPR011604">
    <property type="entry name" value="PDDEXK-like_dom_sf"/>
</dbReference>
<dbReference type="InterPro" id="IPR019080">
    <property type="entry name" value="YqaJ_viral_recombinase"/>
</dbReference>
<proteinExistence type="predicted"/>
<evidence type="ECO:0000256" key="1">
    <source>
        <dbReference type="SAM" id="MobiDB-lite"/>
    </source>
</evidence>
<feature type="domain" description="YqaJ viral recombinase" evidence="2">
    <location>
        <begin position="9"/>
        <end position="175"/>
    </location>
</feature>
<comment type="caution">
    <text evidence="3">The sequence shown here is derived from an EMBL/GenBank/DDBJ whole genome shotgun (WGS) entry which is preliminary data.</text>
</comment>